<evidence type="ECO:0000256" key="3">
    <source>
        <dbReference type="ARBA" id="ARBA00023315"/>
    </source>
</evidence>
<gene>
    <name evidence="4" type="ORF">TIFTF001_041722</name>
</gene>
<protein>
    <recommendedName>
        <fullName evidence="6">BAHD acyltransferase</fullName>
    </recommendedName>
</protein>
<keyword evidence="2" id="KW-0808">Transferase</keyword>
<accession>A0AA87ZGR0</accession>
<proteinExistence type="inferred from homology"/>
<evidence type="ECO:0000313" key="4">
    <source>
        <dbReference type="EMBL" id="GMN32390.1"/>
    </source>
</evidence>
<comment type="similarity">
    <text evidence="1">Belongs to the plant acyltransferase family.</text>
</comment>
<evidence type="ECO:0000256" key="1">
    <source>
        <dbReference type="ARBA" id="ARBA00009861"/>
    </source>
</evidence>
<keyword evidence="5" id="KW-1185">Reference proteome</keyword>
<dbReference type="Proteomes" id="UP001187192">
    <property type="component" value="Unassembled WGS sequence"/>
</dbReference>
<dbReference type="AlphaFoldDB" id="A0AA87ZGR0"/>
<dbReference type="GO" id="GO:0016746">
    <property type="term" value="F:acyltransferase activity"/>
    <property type="evidence" value="ECO:0007669"/>
    <property type="project" value="UniProtKB-KW"/>
</dbReference>
<evidence type="ECO:0000313" key="5">
    <source>
        <dbReference type="Proteomes" id="UP001187192"/>
    </source>
</evidence>
<dbReference type="PANTHER" id="PTHR31623:SF122">
    <property type="entry name" value="HXXXD-TYPE ACYL-TRANSFERASE FAMILY PROTEIN"/>
    <property type="match status" value="1"/>
</dbReference>
<dbReference type="Pfam" id="PF02458">
    <property type="entry name" value="Transferase"/>
    <property type="match status" value="1"/>
</dbReference>
<evidence type="ECO:0000256" key="2">
    <source>
        <dbReference type="ARBA" id="ARBA00022679"/>
    </source>
</evidence>
<evidence type="ECO:0008006" key="6">
    <source>
        <dbReference type="Google" id="ProtNLM"/>
    </source>
</evidence>
<dbReference type="Gene3D" id="3.30.559.10">
    <property type="entry name" value="Chloramphenicol acetyltransferase-like domain"/>
    <property type="match status" value="2"/>
</dbReference>
<reference evidence="4" key="1">
    <citation type="submission" date="2023-07" db="EMBL/GenBank/DDBJ databases">
        <title>draft genome sequence of fig (Ficus carica).</title>
        <authorList>
            <person name="Takahashi T."/>
            <person name="Nishimura K."/>
        </authorList>
    </citation>
    <scope>NUCLEOTIDE SEQUENCE</scope>
</reference>
<comment type="caution">
    <text evidence="4">The sequence shown here is derived from an EMBL/GenBank/DDBJ whole genome shotgun (WGS) entry which is preliminary data.</text>
</comment>
<sequence length="431" mass="48432">MEAKTTKIEIISRNTIKPSSPTPHNKRKLKLSLIDQTYSPSFAPMIFFYSTHSKGFSNSLEKSLSKTLVRFYTFAGRLKDNVFVDCNDEGGYIFEARINCKLLDFLQKPDPKLVPQFLPSSNPKHINNGLLLAQFTVFSCGGVAIGVSASHKIADGPSLTYLIQTWSSMSARKQDLEPPEIVGPSLFLPPDSPIQRNLPVMQGQVLASKRFVFSPSKLASLKAKVISSGTFSQSQLNNPSVVEIVSALLFKCAVAASQSASGVLRQHMNLRKRMTPPLSKNTIGNIIWSILVPFNESDEWELHDIVAKMRKGLTEFFNEKANRFREDGYSFVCEFLRMEAELAKKGIDVYCFTSARKHPLYQVDFGWGKPTWMTIPILNNNMFVLMDTKCGHGVEVWVTLEEKRMARFEKDEELLAFASVDPSTLSSYCRI</sequence>
<name>A0AA87ZGR0_FICCA</name>
<organism evidence="4 5">
    <name type="scientific">Ficus carica</name>
    <name type="common">Common fig</name>
    <dbReference type="NCBI Taxonomy" id="3494"/>
    <lineage>
        <taxon>Eukaryota</taxon>
        <taxon>Viridiplantae</taxon>
        <taxon>Streptophyta</taxon>
        <taxon>Embryophyta</taxon>
        <taxon>Tracheophyta</taxon>
        <taxon>Spermatophyta</taxon>
        <taxon>Magnoliopsida</taxon>
        <taxon>eudicotyledons</taxon>
        <taxon>Gunneridae</taxon>
        <taxon>Pentapetalae</taxon>
        <taxon>rosids</taxon>
        <taxon>fabids</taxon>
        <taxon>Rosales</taxon>
        <taxon>Moraceae</taxon>
        <taxon>Ficeae</taxon>
        <taxon>Ficus</taxon>
    </lineage>
</organism>
<dbReference type="PANTHER" id="PTHR31623">
    <property type="entry name" value="F21J9.9"/>
    <property type="match status" value="1"/>
</dbReference>
<dbReference type="InterPro" id="IPR023213">
    <property type="entry name" value="CAT-like_dom_sf"/>
</dbReference>
<dbReference type="EMBL" id="BTGU01001987">
    <property type="protein sequence ID" value="GMN32390.1"/>
    <property type="molecule type" value="Genomic_DNA"/>
</dbReference>
<keyword evidence="3" id="KW-0012">Acyltransferase</keyword>